<dbReference type="FunFam" id="1.10.45.10:FF:000001">
    <property type="entry name" value="D-lactate dehydrogenase mitochondrial"/>
    <property type="match status" value="1"/>
</dbReference>
<dbReference type="Gene3D" id="3.30.70.2740">
    <property type="match status" value="1"/>
</dbReference>
<dbReference type="KEGG" id="ery:CP97_07645"/>
<dbReference type="Gene3D" id="1.10.45.10">
    <property type="entry name" value="Vanillyl-alcohol Oxidase, Chain A, domain 4"/>
    <property type="match status" value="1"/>
</dbReference>
<dbReference type="Pfam" id="PF02913">
    <property type="entry name" value="FAD-oxidase_C"/>
    <property type="match status" value="1"/>
</dbReference>
<evidence type="ECO:0000256" key="1">
    <source>
        <dbReference type="ARBA" id="ARBA00001974"/>
    </source>
</evidence>
<dbReference type="Proteomes" id="UP000059113">
    <property type="component" value="Chromosome"/>
</dbReference>
<gene>
    <name evidence="7" type="ORF">CP97_07645</name>
</gene>
<keyword evidence="3" id="KW-0285">Flavoprotein</keyword>
<reference evidence="8" key="2">
    <citation type="submission" date="2015-04" db="EMBL/GenBank/DDBJ databases">
        <title>The complete genome sequence of Erythrobacter sp. s21-N3.</title>
        <authorList>
            <person name="Zhuang L."/>
            <person name="Liu Y."/>
            <person name="Shao Z."/>
        </authorList>
    </citation>
    <scope>NUCLEOTIDE SEQUENCE [LARGE SCALE GENOMIC DNA]</scope>
    <source>
        <strain evidence="8">s21-N3</strain>
    </source>
</reference>
<dbReference type="Gene3D" id="3.30.70.2190">
    <property type="match status" value="1"/>
</dbReference>
<dbReference type="SUPFAM" id="SSF55103">
    <property type="entry name" value="FAD-linked oxidases, C-terminal domain"/>
    <property type="match status" value="1"/>
</dbReference>
<comment type="similarity">
    <text evidence="2">Belongs to the FAD-binding oxidoreductase/transferase type 4 family.</text>
</comment>
<dbReference type="PANTHER" id="PTHR43716">
    <property type="entry name" value="D-2-HYDROXYGLUTARATE DEHYDROGENASE, MITOCHONDRIAL"/>
    <property type="match status" value="1"/>
</dbReference>
<dbReference type="Gene3D" id="3.30.43.10">
    <property type="entry name" value="Uridine Diphospho-n-acetylenolpyruvylglucosamine Reductase, domain 2"/>
    <property type="match status" value="1"/>
</dbReference>
<dbReference type="PANTHER" id="PTHR43716:SF2">
    <property type="entry name" value="BLL6224 PROTEIN"/>
    <property type="match status" value="1"/>
</dbReference>
<dbReference type="PROSITE" id="PS51387">
    <property type="entry name" value="FAD_PCMH"/>
    <property type="match status" value="1"/>
</dbReference>
<evidence type="ECO:0000256" key="5">
    <source>
        <dbReference type="SAM" id="MobiDB-lite"/>
    </source>
</evidence>
<dbReference type="InterPro" id="IPR016171">
    <property type="entry name" value="Vanillyl_alc_oxidase_C-sub2"/>
</dbReference>
<evidence type="ECO:0000256" key="3">
    <source>
        <dbReference type="ARBA" id="ARBA00022630"/>
    </source>
</evidence>
<keyword evidence="8" id="KW-1185">Reference proteome</keyword>
<keyword evidence="4" id="KW-0274">FAD</keyword>
<feature type="region of interest" description="Disordered" evidence="5">
    <location>
        <begin position="468"/>
        <end position="490"/>
    </location>
</feature>
<dbReference type="SUPFAM" id="SSF56176">
    <property type="entry name" value="FAD-binding/transporter-associated domain-like"/>
    <property type="match status" value="1"/>
</dbReference>
<evidence type="ECO:0000256" key="2">
    <source>
        <dbReference type="ARBA" id="ARBA00008000"/>
    </source>
</evidence>
<organism evidence="7 8">
    <name type="scientific">Aurantiacibacter atlanticus</name>
    <dbReference type="NCBI Taxonomy" id="1648404"/>
    <lineage>
        <taxon>Bacteria</taxon>
        <taxon>Pseudomonadati</taxon>
        <taxon>Pseudomonadota</taxon>
        <taxon>Alphaproteobacteria</taxon>
        <taxon>Sphingomonadales</taxon>
        <taxon>Erythrobacteraceae</taxon>
        <taxon>Aurantiacibacter</taxon>
    </lineage>
</organism>
<evidence type="ECO:0000313" key="7">
    <source>
        <dbReference type="EMBL" id="AKQ41930.1"/>
    </source>
</evidence>
<comment type="cofactor">
    <cofactor evidence="1">
        <name>FAD</name>
        <dbReference type="ChEBI" id="CHEBI:57692"/>
    </cofactor>
</comment>
<dbReference type="GO" id="GO:0071949">
    <property type="term" value="F:FAD binding"/>
    <property type="evidence" value="ECO:0007669"/>
    <property type="project" value="InterPro"/>
</dbReference>
<accession>A0A0H4VC03</accession>
<dbReference type="AlphaFoldDB" id="A0A0H4VC03"/>
<dbReference type="InterPro" id="IPR051264">
    <property type="entry name" value="FAD-oxidored/transferase_4"/>
</dbReference>
<dbReference type="InterPro" id="IPR016169">
    <property type="entry name" value="FAD-bd_PCMH_sub2"/>
</dbReference>
<reference evidence="7 8" key="1">
    <citation type="journal article" date="2015" name="Int. J. Syst. Evol. Microbiol.">
        <title>Erythrobacter atlanticus sp. nov., a bacterium from ocean sediment able to degrade polycyclic aromatic hydrocarbons.</title>
        <authorList>
            <person name="Zhuang L."/>
            <person name="Liu Y."/>
            <person name="Wang L."/>
            <person name="Wang W."/>
            <person name="Shao Z."/>
        </authorList>
    </citation>
    <scope>NUCLEOTIDE SEQUENCE [LARGE SCALE GENOMIC DNA]</scope>
    <source>
        <strain evidence="8">s21-N3</strain>
    </source>
</reference>
<evidence type="ECO:0000256" key="4">
    <source>
        <dbReference type="ARBA" id="ARBA00022827"/>
    </source>
</evidence>
<evidence type="ECO:0000313" key="8">
    <source>
        <dbReference type="Proteomes" id="UP000059113"/>
    </source>
</evidence>
<sequence length="490" mass="51700">MSRTDEFLDAATKVLGPRGLMTDAETMSPWLTDWRGRFTGQALALASPASTAQVAALVKLCRSHGIAIVPQGGNSGMSGGATPDKSGTAIILSLRQMNSIRRFDSDAGEITCDAGVILQTLHETAEAQHLRFPLTLGGKGSATIGGLISTNAGGTQVLRHGSMRAQVMGLEAVMADGSVFDALIPLKKDNRGFDLKQLLIGSEGTLGIVTAATLRLIPALADRAVLWAGLDSIRDARKLLLHAQRFAGDALEGFEVIPHDSLRAVLAQSAQARPPLAAKHEWHALIELAADASSVDALPALSQSLLESAFEAGLVEDATLAASDTQAEAFWTLRDEIGPAERGLGPAVQHDISVPVADMAEFVTATVPKVEAAFPGTRAIAFGHLGDGNVHFHVRAPSDEEPRNWEHGKGKAISRFVHDEVTAWGGSISAEHGIGQLKRDELARLGDPVHLQILRQVKRALDPDGLLNPGKLIPADDGRAHALAPGARTQ</sequence>
<feature type="domain" description="FAD-binding PCMH-type" evidence="6">
    <location>
        <begin position="38"/>
        <end position="219"/>
    </location>
</feature>
<name>A0A0H4VC03_9SPHN</name>
<dbReference type="EMBL" id="CP011310">
    <property type="protein sequence ID" value="AKQ41930.1"/>
    <property type="molecule type" value="Genomic_DNA"/>
</dbReference>
<dbReference type="InterPro" id="IPR016167">
    <property type="entry name" value="FAD-bd_PCMH_sub1"/>
</dbReference>
<dbReference type="InterPro" id="IPR016166">
    <property type="entry name" value="FAD-bd_PCMH"/>
</dbReference>
<dbReference type="InterPro" id="IPR036318">
    <property type="entry name" value="FAD-bd_PCMH-like_sf"/>
</dbReference>
<dbReference type="STRING" id="1648404.CP97_07645"/>
<dbReference type="PATRIC" id="fig|1648404.4.peg.1593"/>
<dbReference type="GO" id="GO:0022904">
    <property type="term" value="P:respiratory electron transport chain"/>
    <property type="evidence" value="ECO:0007669"/>
    <property type="project" value="TreeGrafter"/>
</dbReference>
<dbReference type="InterPro" id="IPR006094">
    <property type="entry name" value="Oxid_FAD_bind_N"/>
</dbReference>
<dbReference type="GO" id="GO:0003824">
    <property type="term" value="F:catalytic activity"/>
    <property type="evidence" value="ECO:0007669"/>
    <property type="project" value="InterPro"/>
</dbReference>
<dbReference type="RefSeq" id="WP_048885442.1">
    <property type="nucleotide sequence ID" value="NZ_CP011310.1"/>
</dbReference>
<dbReference type="InterPro" id="IPR016164">
    <property type="entry name" value="FAD-linked_Oxase-like_C"/>
</dbReference>
<dbReference type="Gene3D" id="3.30.465.10">
    <property type="match status" value="1"/>
</dbReference>
<dbReference type="InterPro" id="IPR004113">
    <property type="entry name" value="FAD-bd_oxidored_4_C"/>
</dbReference>
<evidence type="ECO:0000259" key="6">
    <source>
        <dbReference type="PROSITE" id="PS51387"/>
    </source>
</evidence>
<dbReference type="Pfam" id="PF01565">
    <property type="entry name" value="FAD_binding_4"/>
    <property type="match status" value="1"/>
</dbReference>
<proteinExistence type="inferred from homology"/>
<protein>
    <submittedName>
        <fullName evidence="7">D-2-hydroxyacid dehydrogenase</fullName>
    </submittedName>
</protein>
<dbReference type="OrthoDB" id="9811557at2"/>